<evidence type="ECO:0000313" key="2">
    <source>
        <dbReference type="EMBL" id="KAK0612450.1"/>
    </source>
</evidence>
<comment type="caution">
    <text evidence="2">The sequence shown here is derived from an EMBL/GenBank/DDBJ whole genome shotgun (WGS) entry which is preliminary data.</text>
</comment>
<feature type="region of interest" description="Disordered" evidence="1">
    <location>
        <begin position="16"/>
        <end position="48"/>
    </location>
</feature>
<feature type="compositionally biased region" description="Basic and acidic residues" evidence="1">
    <location>
        <begin position="25"/>
        <end position="38"/>
    </location>
</feature>
<reference evidence="2" key="1">
    <citation type="submission" date="2023-06" db="EMBL/GenBank/DDBJ databases">
        <title>Genome-scale phylogeny and comparative genomics of the fungal order Sordariales.</title>
        <authorList>
            <consortium name="Lawrence Berkeley National Laboratory"/>
            <person name="Hensen N."/>
            <person name="Bonometti L."/>
            <person name="Westerberg I."/>
            <person name="Brannstrom I.O."/>
            <person name="Guillou S."/>
            <person name="Cros-Aarteil S."/>
            <person name="Calhoun S."/>
            <person name="Haridas S."/>
            <person name="Kuo A."/>
            <person name="Mondo S."/>
            <person name="Pangilinan J."/>
            <person name="Riley R."/>
            <person name="LaButti K."/>
            <person name="Andreopoulos B."/>
            <person name="Lipzen A."/>
            <person name="Chen C."/>
            <person name="Yanf M."/>
            <person name="Daum C."/>
            <person name="Ng V."/>
            <person name="Clum A."/>
            <person name="Steindorff A."/>
            <person name="Ohm R."/>
            <person name="Martin F."/>
            <person name="Silar P."/>
            <person name="Natvig D."/>
            <person name="Lalanne C."/>
            <person name="Gautier V."/>
            <person name="Ament-velasquez S.L."/>
            <person name="Kruys A."/>
            <person name="Hutchinson M.I."/>
            <person name="Powell A.J."/>
            <person name="Barry K."/>
            <person name="Miller A.N."/>
            <person name="Grigoriev I.V."/>
            <person name="Debuchy R."/>
            <person name="Gladieux P."/>
            <person name="Thoren M.H."/>
            <person name="Johannesson H."/>
        </authorList>
    </citation>
    <scope>NUCLEOTIDE SEQUENCE</scope>
    <source>
        <strain evidence="2">SMH3391-2</strain>
    </source>
</reference>
<keyword evidence="3" id="KW-1185">Reference proteome</keyword>
<dbReference type="AlphaFoldDB" id="A0AA39U749"/>
<name>A0AA39U749_9PEZI</name>
<evidence type="ECO:0000313" key="3">
    <source>
        <dbReference type="Proteomes" id="UP001174934"/>
    </source>
</evidence>
<protein>
    <submittedName>
        <fullName evidence="2">Uncharacterized protein</fullName>
    </submittedName>
</protein>
<organism evidence="2 3">
    <name type="scientific">Bombardia bombarda</name>
    <dbReference type="NCBI Taxonomy" id="252184"/>
    <lineage>
        <taxon>Eukaryota</taxon>
        <taxon>Fungi</taxon>
        <taxon>Dikarya</taxon>
        <taxon>Ascomycota</taxon>
        <taxon>Pezizomycotina</taxon>
        <taxon>Sordariomycetes</taxon>
        <taxon>Sordariomycetidae</taxon>
        <taxon>Sordariales</taxon>
        <taxon>Lasiosphaeriaceae</taxon>
        <taxon>Bombardia</taxon>
    </lineage>
</organism>
<gene>
    <name evidence="2" type="ORF">B0T17DRAFT_511642</name>
</gene>
<dbReference type="Proteomes" id="UP001174934">
    <property type="component" value="Unassembled WGS sequence"/>
</dbReference>
<dbReference type="EMBL" id="JAULSR010000009">
    <property type="protein sequence ID" value="KAK0612450.1"/>
    <property type="molecule type" value="Genomic_DNA"/>
</dbReference>
<evidence type="ECO:0000256" key="1">
    <source>
        <dbReference type="SAM" id="MobiDB-lite"/>
    </source>
</evidence>
<accession>A0AA39U749</accession>
<sequence>MAGAFICFSGPALAVDSPQPSTTHSLDRVSTRDSRGADEASAVPGTNGVGGASLVSTVTIVPDHRVGAVVDSAMKPQVTATPTSSGPTTSFECVAKLDRRKHHPSTVPDCKSMANSSRVGWTGIISS</sequence>
<proteinExistence type="predicted"/>